<gene>
    <name evidence="2" type="ORF">CH341_12305</name>
</gene>
<protein>
    <recommendedName>
        <fullName evidence="1">DUF1989 domain-containing protein</fullName>
    </recommendedName>
</protein>
<accession>A0A327L1U6</accession>
<dbReference type="EMBL" id="NPEX01000069">
    <property type="protein sequence ID" value="RAI43813.1"/>
    <property type="molecule type" value="Genomic_DNA"/>
</dbReference>
<organism evidence="2 3">
    <name type="scientific">Rhodoplanes roseus</name>
    <dbReference type="NCBI Taxonomy" id="29409"/>
    <lineage>
        <taxon>Bacteria</taxon>
        <taxon>Pseudomonadati</taxon>
        <taxon>Pseudomonadota</taxon>
        <taxon>Alphaproteobacteria</taxon>
        <taxon>Hyphomicrobiales</taxon>
        <taxon>Nitrobacteraceae</taxon>
        <taxon>Rhodoplanes</taxon>
    </lineage>
</organism>
<dbReference type="Proteomes" id="UP000249130">
    <property type="component" value="Unassembled WGS sequence"/>
</dbReference>
<dbReference type="OrthoDB" id="9772660at2"/>
<dbReference type="AlphaFoldDB" id="A0A327L1U6"/>
<feature type="domain" description="DUF1989" evidence="1">
    <location>
        <begin position="25"/>
        <end position="189"/>
    </location>
</feature>
<dbReference type="PANTHER" id="PTHR31527">
    <property type="entry name" value="RE64534P"/>
    <property type="match status" value="1"/>
</dbReference>
<comment type="caution">
    <text evidence="2">The sequence shown here is derived from an EMBL/GenBank/DDBJ whole genome shotgun (WGS) entry which is preliminary data.</text>
</comment>
<dbReference type="PANTHER" id="PTHR31527:SF0">
    <property type="entry name" value="RE64534P"/>
    <property type="match status" value="1"/>
</dbReference>
<name>A0A327L1U6_9BRAD</name>
<evidence type="ECO:0000313" key="3">
    <source>
        <dbReference type="Proteomes" id="UP000249130"/>
    </source>
</evidence>
<dbReference type="Pfam" id="PF09347">
    <property type="entry name" value="DUF1989"/>
    <property type="match status" value="1"/>
</dbReference>
<proteinExistence type="predicted"/>
<reference evidence="2 3" key="1">
    <citation type="submission" date="2017-07" db="EMBL/GenBank/DDBJ databases">
        <title>Draft Genome Sequences of Select Purple Nonsulfur Bacteria.</title>
        <authorList>
            <person name="Lasarre B."/>
            <person name="Mckinlay J.B."/>
        </authorList>
    </citation>
    <scope>NUCLEOTIDE SEQUENCE [LARGE SCALE GENOMIC DNA]</scope>
    <source>
        <strain evidence="2 3">DSM 5909</strain>
    </source>
</reference>
<dbReference type="InterPro" id="IPR018959">
    <property type="entry name" value="DUF1989"/>
</dbReference>
<evidence type="ECO:0000313" key="2">
    <source>
        <dbReference type="EMBL" id="RAI43813.1"/>
    </source>
</evidence>
<keyword evidence="3" id="KW-1185">Reference proteome</keyword>
<evidence type="ECO:0000259" key="1">
    <source>
        <dbReference type="Pfam" id="PF09347"/>
    </source>
</evidence>
<sequence length="217" mass="23533">MSQTERIETASGEPAPVPGHILSDEVLPARAYWHKRIAKGEVLRIVDLEGCQAVDTLIYDAADTSVRYNAANTMKLAGSVYLSKGCVIYDDLARPLMTMIDDTVGRHDTLAGACSREINMVRYGATAPTSCRDNFIAALAELGMTARDIPANINFFMHVPVDGSGRVAIADGISKPGDHVDLRCERDVIVVISNCPQEHNPCSGGRPTPIRLTVWQP</sequence>
<dbReference type="RefSeq" id="WP_111419331.1">
    <property type="nucleotide sequence ID" value="NZ_NPEX01000069.1"/>
</dbReference>